<organism evidence="1 2">
    <name type="scientific">Dryococelus australis</name>
    <dbReference type="NCBI Taxonomy" id="614101"/>
    <lineage>
        <taxon>Eukaryota</taxon>
        <taxon>Metazoa</taxon>
        <taxon>Ecdysozoa</taxon>
        <taxon>Arthropoda</taxon>
        <taxon>Hexapoda</taxon>
        <taxon>Insecta</taxon>
        <taxon>Pterygota</taxon>
        <taxon>Neoptera</taxon>
        <taxon>Polyneoptera</taxon>
        <taxon>Phasmatodea</taxon>
        <taxon>Verophasmatodea</taxon>
        <taxon>Anareolatae</taxon>
        <taxon>Phasmatidae</taxon>
        <taxon>Eurycanthinae</taxon>
        <taxon>Dryococelus</taxon>
    </lineage>
</organism>
<dbReference type="Proteomes" id="UP001159363">
    <property type="component" value="Chromosome 10"/>
</dbReference>
<accession>A0ABQ9GJN6</accession>
<reference evidence="1 2" key="1">
    <citation type="submission" date="2023-02" db="EMBL/GenBank/DDBJ databases">
        <title>LHISI_Scaffold_Assembly.</title>
        <authorList>
            <person name="Stuart O.P."/>
            <person name="Cleave R."/>
            <person name="Magrath M.J.L."/>
            <person name="Mikheyev A.S."/>
        </authorList>
    </citation>
    <scope>NUCLEOTIDE SEQUENCE [LARGE SCALE GENOMIC DNA]</scope>
    <source>
        <strain evidence="1">Daus_M_001</strain>
        <tissue evidence="1">Leg muscle</tissue>
    </source>
</reference>
<name>A0ABQ9GJN6_9NEOP</name>
<sequence>MLATVQQKDFLANEKNKMVELLIEMLTARGIGVSTATGDTEGGIVRCDLNKVTSHSPVVVIGGDVDLLILLTALIPPDRNVYFMKPERGDIDKIYSTRQLQELPFSGSILPHQVSEHDLNNHQYNSFVKSFTKVLHCHRPKVQPSNLSECIYRHNNVLTTTLNPARWGWVRDDGGVLNPIKKMDPIAPDSILNSMFCYWLWWQMWMR</sequence>
<protein>
    <submittedName>
        <fullName evidence="1">Uncharacterized protein</fullName>
    </submittedName>
</protein>
<comment type="caution">
    <text evidence="1">The sequence shown here is derived from an EMBL/GenBank/DDBJ whole genome shotgun (WGS) entry which is preliminary data.</text>
</comment>
<evidence type="ECO:0000313" key="1">
    <source>
        <dbReference type="EMBL" id="KAJ8872237.1"/>
    </source>
</evidence>
<keyword evidence="2" id="KW-1185">Reference proteome</keyword>
<evidence type="ECO:0000313" key="2">
    <source>
        <dbReference type="Proteomes" id="UP001159363"/>
    </source>
</evidence>
<dbReference type="EMBL" id="JARBHB010000011">
    <property type="protein sequence ID" value="KAJ8872237.1"/>
    <property type="molecule type" value="Genomic_DNA"/>
</dbReference>
<gene>
    <name evidence="1" type="ORF">PR048_025839</name>
</gene>
<proteinExistence type="predicted"/>